<comment type="caution">
    <text evidence="1">The sequence shown here is derived from an EMBL/GenBank/DDBJ whole genome shotgun (WGS) entry which is preliminary data.</text>
</comment>
<dbReference type="AlphaFoldDB" id="A0A4Z2GGC1"/>
<dbReference type="EMBL" id="SRLO01000565">
    <property type="protein sequence ID" value="TNN51943.1"/>
    <property type="molecule type" value="Genomic_DNA"/>
</dbReference>
<evidence type="ECO:0000313" key="2">
    <source>
        <dbReference type="Proteomes" id="UP000314294"/>
    </source>
</evidence>
<keyword evidence="2" id="KW-1185">Reference proteome</keyword>
<sequence>MPEALWSAAVEQRRVTPVLCKTEGQLHSHRASYRDASCCDNKDKRMPFGWDRAVRLRLGGNYRLMSSISEHATETKMADYRH</sequence>
<dbReference type="Proteomes" id="UP000314294">
    <property type="component" value="Unassembled WGS sequence"/>
</dbReference>
<evidence type="ECO:0000313" key="1">
    <source>
        <dbReference type="EMBL" id="TNN51943.1"/>
    </source>
</evidence>
<protein>
    <submittedName>
        <fullName evidence="1">Uncharacterized protein</fullName>
    </submittedName>
</protein>
<accession>A0A4Z2GGC1</accession>
<name>A0A4Z2GGC1_9TELE</name>
<proteinExistence type="predicted"/>
<reference evidence="1 2" key="1">
    <citation type="submission" date="2019-03" db="EMBL/GenBank/DDBJ databases">
        <title>First draft genome of Liparis tanakae, snailfish: a comprehensive survey of snailfish specific genes.</title>
        <authorList>
            <person name="Kim W."/>
            <person name="Song I."/>
            <person name="Jeong J.-H."/>
            <person name="Kim D."/>
            <person name="Kim S."/>
            <person name="Ryu S."/>
            <person name="Song J.Y."/>
            <person name="Lee S.K."/>
        </authorList>
    </citation>
    <scope>NUCLEOTIDE SEQUENCE [LARGE SCALE GENOMIC DNA]</scope>
    <source>
        <tissue evidence="1">Muscle</tissue>
    </source>
</reference>
<organism evidence="1 2">
    <name type="scientific">Liparis tanakae</name>
    <name type="common">Tanaka's snailfish</name>
    <dbReference type="NCBI Taxonomy" id="230148"/>
    <lineage>
        <taxon>Eukaryota</taxon>
        <taxon>Metazoa</taxon>
        <taxon>Chordata</taxon>
        <taxon>Craniata</taxon>
        <taxon>Vertebrata</taxon>
        <taxon>Euteleostomi</taxon>
        <taxon>Actinopterygii</taxon>
        <taxon>Neopterygii</taxon>
        <taxon>Teleostei</taxon>
        <taxon>Neoteleostei</taxon>
        <taxon>Acanthomorphata</taxon>
        <taxon>Eupercaria</taxon>
        <taxon>Perciformes</taxon>
        <taxon>Cottioidei</taxon>
        <taxon>Cottales</taxon>
        <taxon>Liparidae</taxon>
        <taxon>Liparis</taxon>
    </lineage>
</organism>
<gene>
    <name evidence="1" type="ORF">EYF80_037850</name>
</gene>